<evidence type="ECO:0000313" key="3">
    <source>
        <dbReference type="EMBL" id="OOP59066.1"/>
    </source>
</evidence>
<protein>
    <recommendedName>
        <fullName evidence="6">Transmembrane protein</fullName>
    </recommendedName>
</protein>
<dbReference type="EMBL" id="MWKN01000040">
    <property type="protein sequence ID" value="OOP59066.1"/>
    <property type="molecule type" value="Genomic_DNA"/>
</dbReference>
<keyword evidence="1" id="KW-0812">Transmembrane</keyword>
<comment type="caution">
    <text evidence="3">The sequence shown here is derived from an EMBL/GenBank/DDBJ whole genome shotgun (WGS) entry which is preliminary data.</text>
</comment>
<evidence type="ECO:0000313" key="5">
    <source>
        <dbReference type="Proteomes" id="UP001383392"/>
    </source>
</evidence>
<evidence type="ECO:0008006" key="6">
    <source>
        <dbReference type="Google" id="ProtNLM"/>
    </source>
</evidence>
<feature type="transmembrane region" description="Helical" evidence="1">
    <location>
        <begin position="113"/>
        <end position="136"/>
    </location>
</feature>
<dbReference type="OrthoDB" id="384508at2"/>
<dbReference type="STRING" id="180978.B2G44_01260"/>
<sequence>MGFNFWNESKFQLLPLVFDSVKGEPFHEDEYKLDQQQVKIQFYYLKQNEYQDNFAKLNQYIVWTLKDNIYRVFIDKFYYEKFSILYQPEINIFFIKYILNSLKTYNSMLLKRYFYMFCGFLFYVLNVIVFFKLNYFLGNFKLLLIFLFFLLFLIFSFYLIKNQNSFFVDKKKKLFQEFKNNMESFLGKEVTEKILLEHKEYLNFISDKIKNENE</sequence>
<name>A0A1S9M1F5_9MOLU</name>
<feature type="transmembrane region" description="Helical" evidence="1">
    <location>
        <begin position="142"/>
        <end position="160"/>
    </location>
</feature>
<proteinExistence type="predicted"/>
<keyword evidence="5" id="KW-1185">Reference proteome</keyword>
<reference evidence="2 5" key="2">
    <citation type="journal article" date="2023" name="Int. J. Syst. Evol. Microbiol.">
        <title>The observation of taxonomic boundaries for the 16SrII and 16SrXXV phytoplasmas using genome-based delimitation.</title>
        <authorList>
            <person name="Rodrigues Jardim B."/>
            <person name="Tran-Nguyen L.T.T."/>
            <person name="Gambley C."/>
            <person name="Al-Sadi A.M."/>
            <person name="Al-Subhi A.M."/>
            <person name="Foissac X."/>
            <person name="Salar P."/>
            <person name="Cai H."/>
            <person name="Yang J.Y."/>
            <person name="Davis R."/>
            <person name="Jones L."/>
            <person name="Rodoni B."/>
            <person name="Constable F.E."/>
        </authorList>
    </citation>
    <scope>NUCLEOTIDE SEQUENCE [LARGE SCALE GENOMIC DNA]</scope>
    <source>
        <strain evidence="2">BAWM-OMN-P75</strain>
    </source>
</reference>
<dbReference type="RefSeq" id="WP_078123046.1">
    <property type="nucleotide sequence ID" value="NZ_JAOSJG010000020.1"/>
</dbReference>
<reference evidence="3 4" key="1">
    <citation type="submission" date="2017-02" db="EMBL/GenBank/DDBJ databases">
        <title>A draft genome of 'Candidatus Phytoplasma aurantifolia' the agent of the witches-broom disease of lime.</title>
        <authorList>
            <person name="Foissac X."/>
            <person name="Carle P."/>
        </authorList>
    </citation>
    <scope>NUCLEOTIDE SEQUENCE [LARGE SCALE GENOMIC DNA]</scope>
    <source>
        <strain evidence="3 4">WBDL</strain>
    </source>
</reference>
<organism evidence="3 4">
    <name type="scientific">Candidatus Phytoplasma citri</name>
    <dbReference type="NCBI Taxonomy" id="180978"/>
    <lineage>
        <taxon>Bacteria</taxon>
        <taxon>Bacillati</taxon>
        <taxon>Mycoplasmatota</taxon>
        <taxon>Mollicutes</taxon>
        <taxon>Acholeplasmatales</taxon>
        <taxon>Acholeplasmataceae</taxon>
        <taxon>Candidatus Phytoplasma</taxon>
        <taxon>16SrII (Peanut WB group)</taxon>
    </lineage>
</organism>
<dbReference type="AlphaFoldDB" id="A0A1S9M1F5"/>
<dbReference type="EMBL" id="JAOSJG010000020">
    <property type="protein sequence ID" value="MEK0309253.1"/>
    <property type="molecule type" value="Genomic_DNA"/>
</dbReference>
<evidence type="ECO:0000313" key="4">
    <source>
        <dbReference type="Proteomes" id="UP000189722"/>
    </source>
</evidence>
<dbReference type="Proteomes" id="UP000189722">
    <property type="component" value="Unassembled WGS sequence"/>
</dbReference>
<evidence type="ECO:0000313" key="2">
    <source>
        <dbReference type="EMBL" id="MEK0309253.1"/>
    </source>
</evidence>
<keyword evidence="1" id="KW-1133">Transmembrane helix</keyword>
<dbReference type="Proteomes" id="UP001383392">
    <property type="component" value="Unassembled WGS sequence"/>
</dbReference>
<gene>
    <name evidence="3" type="ORF">B2G44_01260</name>
    <name evidence="2" type="ORF">OC712_02035</name>
</gene>
<keyword evidence="1" id="KW-0472">Membrane</keyword>
<evidence type="ECO:0000256" key="1">
    <source>
        <dbReference type="SAM" id="Phobius"/>
    </source>
</evidence>
<accession>A0A1S9M1F5</accession>